<dbReference type="AlphaFoldDB" id="A0A172XV56"/>
<reference evidence="1 2" key="1">
    <citation type="submission" date="2016-04" db="EMBL/GenBank/DDBJ databases">
        <title>Complete Genome Sequence of Chryseobacterium sp. IHBB 10212.</title>
        <authorList>
            <person name="Pal M."/>
            <person name="Swarnkar M.K."/>
            <person name="Kaushal K."/>
            <person name="Chhibber S."/>
            <person name="Singh A.K."/>
            <person name="Gulati A."/>
        </authorList>
    </citation>
    <scope>NUCLEOTIDE SEQUENCE [LARGE SCALE GENOMIC DNA]</scope>
    <source>
        <strain evidence="1 2">IHBB 10212</strain>
    </source>
</reference>
<sequence>MYVGVVVHVVVGYRNSKDPMVINEFAAELALILKDLKVVVKGAVFCTTTFPVASTPKAAAFCVVAVALLILVNFNPEVPAVPDAISSLAVGVAVPIPTFAVSAA</sequence>
<dbReference type="KEGG" id="chh:A0O34_10010"/>
<organism evidence="1 2">
    <name type="scientific">Chryseobacterium glaciei</name>
    <dbReference type="NCBI Taxonomy" id="1685010"/>
    <lineage>
        <taxon>Bacteria</taxon>
        <taxon>Pseudomonadati</taxon>
        <taxon>Bacteroidota</taxon>
        <taxon>Flavobacteriia</taxon>
        <taxon>Flavobacteriales</taxon>
        <taxon>Weeksellaceae</taxon>
        <taxon>Chryseobacterium group</taxon>
        <taxon>Chryseobacterium</taxon>
    </lineage>
</organism>
<dbReference type="RefSeq" id="WP_066754244.1">
    <property type="nucleotide sequence ID" value="NZ_CP015199.1"/>
</dbReference>
<dbReference type="EMBL" id="CP015199">
    <property type="protein sequence ID" value="ANF50834.1"/>
    <property type="molecule type" value="Genomic_DNA"/>
</dbReference>
<evidence type="ECO:0000313" key="2">
    <source>
        <dbReference type="Proteomes" id="UP000077824"/>
    </source>
</evidence>
<keyword evidence="2" id="KW-1185">Reference proteome</keyword>
<dbReference type="Proteomes" id="UP000077824">
    <property type="component" value="Chromosome"/>
</dbReference>
<name>A0A172XV56_9FLAO</name>
<accession>A0A172XV56</accession>
<evidence type="ECO:0000313" key="1">
    <source>
        <dbReference type="EMBL" id="ANF50834.1"/>
    </source>
</evidence>
<gene>
    <name evidence="1" type="ORF">A0O34_10010</name>
</gene>
<proteinExistence type="predicted"/>
<protein>
    <submittedName>
        <fullName evidence="1">Uncharacterized protein</fullName>
    </submittedName>
</protein>